<keyword evidence="2" id="KW-0472">Membrane</keyword>
<dbReference type="Proteomes" id="UP001165074">
    <property type="component" value="Unassembled WGS sequence"/>
</dbReference>
<protein>
    <recommendedName>
        <fullName evidence="3">CBM2 domain-containing protein</fullName>
    </recommendedName>
</protein>
<accession>A0A9W6RWY9</accession>
<dbReference type="PROSITE" id="PS51173">
    <property type="entry name" value="CBM2"/>
    <property type="match status" value="1"/>
</dbReference>
<dbReference type="RefSeq" id="WP_285569440.1">
    <property type="nucleotide sequence ID" value="NZ_BSTK01000003.1"/>
</dbReference>
<dbReference type="EMBL" id="BSTK01000003">
    <property type="protein sequence ID" value="GLY84251.1"/>
    <property type="molecule type" value="Genomic_DNA"/>
</dbReference>
<evidence type="ECO:0000259" key="3">
    <source>
        <dbReference type="PROSITE" id="PS51173"/>
    </source>
</evidence>
<feature type="region of interest" description="Disordered" evidence="1">
    <location>
        <begin position="1"/>
        <end position="308"/>
    </location>
</feature>
<dbReference type="SMART" id="SM00637">
    <property type="entry name" value="CBD_II"/>
    <property type="match status" value="1"/>
</dbReference>
<dbReference type="InterPro" id="IPR001919">
    <property type="entry name" value="CBD2"/>
</dbReference>
<dbReference type="InterPro" id="IPR012291">
    <property type="entry name" value="CBM2_carb-bd_dom_sf"/>
</dbReference>
<sequence length="463" mass="46657">MTNTPGDPEAPWVSPDEESPGGPENRRETDVPAKPGGPAPMDVVTVTDLSTGMIAGGPSEAAVTREVPLTPGGRPGSAATTRETPVGEAVRPGAPVRSGGAAVVPPGDGSAQTEGEARTREVPRPSDAAVAPADLPMLTRELPAPGHDLPKAANDRPEAVNDPPEAANDVPEAPESRSEAANDVPEETGSRSGPWDAVVAPFTAPATRHDQSAPRYRGRAARTAESRGESLPADPLPPGGHPPSGTGGWPTPGPAGHGNGPGASGGAPFRPAAGPPGGRTAGTPMDGTPSGPPPGPPGGPVGGRASGEGRRRMTMAIVAAGVAVVVAGGIAFAFGRLGGASQPRAGCAGEACSRTGSAVAGPRFRYRTVERDTGYFEGTVTLANRGATPWRSWTLTFTYPGADVHNAWEVVLRQTGQNVAIASAPTAEPIAPGDDFEVRFGGAGRPGMPTNCRFNGAPCTFVR</sequence>
<keyword evidence="5" id="KW-1185">Reference proteome</keyword>
<keyword evidence="2" id="KW-1133">Transmembrane helix</keyword>
<feature type="transmembrane region" description="Helical" evidence="2">
    <location>
        <begin position="313"/>
        <end position="334"/>
    </location>
</feature>
<dbReference type="GO" id="GO:0005975">
    <property type="term" value="P:carbohydrate metabolic process"/>
    <property type="evidence" value="ECO:0007669"/>
    <property type="project" value="InterPro"/>
</dbReference>
<dbReference type="Pfam" id="PF00553">
    <property type="entry name" value="CBM_2"/>
    <property type="match status" value="1"/>
</dbReference>
<dbReference type="Gene3D" id="2.60.40.290">
    <property type="match status" value="1"/>
</dbReference>
<keyword evidence="2" id="KW-0812">Transmembrane</keyword>
<evidence type="ECO:0000256" key="2">
    <source>
        <dbReference type="SAM" id="Phobius"/>
    </source>
</evidence>
<dbReference type="SUPFAM" id="SSF49384">
    <property type="entry name" value="Carbohydrate-binding domain"/>
    <property type="match status" value="1"/>
</dbReference>
<comment type="caution">
    <text evidence="4">The sequence shown here is derived from an EMBL/GenBank/DDBJ whole genome shotgun (WGS) entry which is preliminary data.</text>
</comment>
<gene>
    <name evidence="4" type="ORF">Airi02_021800</name>
</gene>
<feature type="compositionally biased region" description="Pro residues" evidence="1">
    <location>
        <begin position="290"/>
        <end position="299"/>
    </location>
</feature>
<proteinExistence type="predicted"/>
<evidence type="ECO:0000313" key="4">
    <source>
        <dbReference type="EMBL" id="GLY84251.1"/>
    </source>
</evidence>
<feature type="compositionally biased region" description="Basic and acidic residues" evidence="1">
    <location>
        <begin position="115"/>
        <end position="124"/>
    </location>
</feature>
<dbReference type="GO" id="GO:0004553">
    <property type="term" value="F:hydrolase activity, hydrolyzing O-glycosyl compounds"/>
    <property type="evidence" value="ECO:0007669"/>
    <property type="project" value="InterPro"/>
</dbReference>
<evidence type="ECO:0000256" key="1">
    <source>
        <dbReference type="SAM" id="MobiDB-lite"/>
    </source>
</evidence>
<dbReference type="AlphaFoldDB" id="A0A9W6RWY9"/>
<organism evidence="4 5">
    <name type="scientific">Actinoallomurus iriomotensis</name>
    <dbReference type="NCBI Taxonomy" id="478107"/>
    <lineage>
        <taxon>Bacteria</taxon>
        <taxon>Bacillati</taxon>
        <taxon>Actinomycetota</taxon>
        <taxon>Actinomycetes</taxon>
        <taxon>Streptosporangiales</taxon>
        <taxon>Thermomonosporaceae</taxon>
        <taxon>Actinoallomurus</taxon>
    </lineage>
</organism>
<dbReference type="GO" id="GO:0030247">
    <property type="term" value="F:polysaccharide binding"/>
    <property type="evidence" value="ECO:0007669"/>
    <property type="project" value="UniProtKB-UniRule"/>
</dbReference>
<reference evidence="4" key="1">
    <citation type="submission" date="2023-03" db="EMBL/GenBank/DDBJ databases">
        <title>Actinoallomurus iriomotensis NBRC 103684.</title>
        <authorList>
            <person name="Ichikawa N."/>
            <person name="Sato H."/>
            <person name="Tonouchi N."/>
        </authorList>
    </citation>
    <scope>NUCLEOTIDE SEQUENCE</scope>
    <source>
        <strain evidence="4">NBRC 103684</strain>
    </source>
</reference>
<evidence type="ECO:0000313" key="5">
    <source>
        <dbReference type="Proteomes" id="UP001165074"/>
    </source>
</evidence>
<feature type="compositionally biased region" description="Gly residues" evidence="1">
    <location>
        <begin position="245"/>
        <end position="265"/>
    </location>
</feature>
<feature type="compositionally biased region" description="Basic and acidic residues" evidence="1">
    <location>
        <begin position="148"/>
        <end position="159"/>
    </location>
</feature>
<feature type="domain" description="CBM2" evidence="3">
    <location>
        <begin position="345"/>
        <end position="462"/>
    </location>
</feature>
<dbReference type="InterPro" id="IPR008965">
    <property type="entry name" value="CBM2/CBM3_carb-bd_dom_sf"/>
</dbReference>
<name>A0A9W6RWY9_9ACTN</name>